<dbReference type="GO" id="GO:0016020">
    <property type="term" value="C:membrane"/>
    <property type="evidence" value="ECO:0007669"/>
    <property type="project" value="UniProtKB-SubCell"/>
</dbReference>
<reference evidence="8" key="1">
    <citation type="journal article" date="2023" name="Genome Biol. Evol.">
        <title>Long-read-based Genome Assembly of Drosophila gunungcola Reveals Fewer Chemosensory Genes in Flower-breeding Species.</title>
        <authorList>
            <person name="Negi A."/>
            <person name="Liao B.Y."/>
            <person name="Yeh S.D."/>
        </authorList>
    </citation>
    <scope>NUCLEOTIDE SEQUENCE</scope>
    <source>
        <strain evidence="8">Sukarami</strain>
    </source>
</reference>
<dbReference type="PANTHER" id="PTHR21419:SF30">
    <property type="entry name" value="IG-LIKE DOMAIN-CONTAINING PROTEIN"/>
    <property type="match status" value="1"/>
</dbReference>
<dbReference type="Gene3D" id="2.130.10.10">
    <property type="entry name" value="YVTN repeat-like/Quinoprotein amine dehydrogenase"/>
    <property type="match status" value="1"/>
</dbReference>
<dbReference type="InterPro" id="IPR015943">
    <property type="entry name" value="WD40/YVTN_repeat-like_dom_sf"/>
</dbReference>
<comment type="subcellular location">
    <subcellularLocation>
        <location evidence="1">Membrane</location>
        <topology evidence="1">Single-pass membrane protein</topology>
    </subcellularLocation>
</comment>
<dbReference type="InterPro" id="IPR055409">
    <property type="entry name" value="Beta-prop_FAM234A_B"/>
</dbReference>
<evidence type="ECO:0000259" key="7">
    <source>
        <dbReference type="Pfam" id="PF23727"/>
    </source>
</evidence>
<protein>
    <recommendedName>
        <fullName evidence="7">FAM234A/B beta-propeller domain-containing protein</fullName>
    </recommendedName>
</protein>
<name>A0A9Q0BTX0_9MUSC</name>
<evidence type="ECO:0000256" key="6">
    <source>
        <dbReference type="SAM" id="Phobius"/>
    </source>
</evidence>
<gene>
    <name evidence="8" type="ORF">M5D96_000736</name>
</gene>
<evidence type="ECO:0000256" key="4">
    <source>
        <dbReference type="ARBA" id="ARBA00023136"/>
    </source>
</evidence>
<evidence type="ECO:0000256" key="1">
    <source>
        <dbReference type="ARBA" id="ARBA00004167"/>
    </source>
</evidence>
<organism evidence="8 9">
    <name type="scientific">Drosophila gunungcola</name>
    <name type="common">fruit fly</name>
    <dbReference type="NCBI Taxonomy" id="103775"/>
    <lineage>
        <taxon>Eukaryota</taxon>
        <taxon>Metazoa</taxon>
        <taxon>Ecdysozoa</taxon>
        <taxon>Arthropoda</taxon>
        <taxon>Hexapoda</taxon>
        <taxon>Insecta</taxon>
        <taxon>Pterygota</taxon>
        <taxon>Neoptera</taxon>
        <taxon>Endopterygota</taxon>
        <taxon>Diptera</taxon>
        <taxon>Brachycera</taxon>
        <taxon>Muscomorpha</taxon>
        <taxon>Ephydroidea</taxon>
        <taxon>Drosophilidae</taxon>
        <taxon>Drosophila</taxon>
        <taxon>Sophophora</taxon>
    </lineage>
</organism>
<feature type="compositionally biased region" description="Low complexity" evidence="5">
    <location>
        <begin position="879"/>
        <end position="893"/>
    </location>
</feature>
<evidence type="ECO:0000313" key="8">
    <source>
        <dbReference type="EMBL" id="KAI8044567.1"/>
    </source>
</evidence>
<sequence length="1101" mass="120625">MSVSWIVLAKTNRNVGLQTELGDDFIVVIETAEREAVTSLLIFTQSPDAHRCNWSCTEEQEPQNALKDPQRILRAAKTEAFLQAQLGGASASAESNRKMIKLRPYVPSKRIAIRDSSIDEDASDDVEDEVFIKDARSAKRSEEQGLKRPLMAPRRKHSPGSGAGSGSGSGSAPIMKQHRRRRCCRCCEPFCYALAALTVLCALLSLAALMLTLFPLPLQRIRHWWRPDPAQLVGLSAGGSSRIAYGSSLGSEFVPCTQISVQKRWSRSLARMNSESPVRTADLNGDGIRDVVFGYGVDDNIHYEGIPLPRCQSAQQGEEVPCEGGVVALNGIDGSILWQSWSVANVFSLHCSADVDGDGGTDCVAAGRLGMIYAINGRTGSVIWRFRELEVETNSPIVMDLYTINVLRDLDGDSVPEIIAAHLEEREESKAGHIKLISGKTGKVIRSIPTPYREEMFVPIQLLTQADGTELLLIVTGGQNTPGGVYSLRLHSLMAHTSEKHFTPLHRQQGSGIMVPAVLTDLNGDGISDVVVAAFNRSVLAFDGANYSMVWNYTFPASECVSAIVPGLFDHDNVTDFMVKYNTGPGFPVYYYSQTTILSGRTGQPLLNAMMTDAGGANSLLGGVSISQSFGGDFFLHWQLQCRNRPDARDAYEFVPDSDIILQARADTCRLRYNESTVLKLYGIARHIEPPGAVLFSTDDLEVQLNRTQRPAAAGKKSPLKHPKLLKKLLAGNREQLLRQVAAVAGMGTGIGTATGSGTEQPGRRPKPHHRHNPLMEQQLKELLPQGADNELPGFGMGGGYPKEAFKEFTRFSPQKDYDNLPLSPENANPLRLPEEYELVYNDEVPPLLEQSDRPIHLRSKYPSAGSRDVRSGFLEAATTTRTTTTQRTPSTTGQPMSAQSPLSLWDLELDNEAREQAADAQAQDANKKQRRRRKRRESASGTTTAAGEDSAGADESAGADWYLASISSTGVLLKALGNASSSLDFAFVLNIRESEAYPPLFSPQDLSCVEEKISAYKSYTIDNLRVLRKQFLKQCLSERLVDAEPALPKFESQLVVTRIGITCTCRSLRPGEVCSELDPVDSQRWTEFMGNSGHGFYANH</sequence>
<feature type="region of interest" description="Disordered" evidence="5">
    <location>
        <begin position="751"/>
        <end position="772"/>
    </location>
</feature>
<keyword evidence="4 6" id="KW-0472">Membrane</keyword>
<dbReference type="PANTHER" id="PTHR21419">
    <property type="match status" value="1"/>
</dbReference>
<dbReference type="Pfam" id="PF23727">
    <property type="entry name" value="Beta-prop_FAM234A_B"/>
    <property type="match status" value="1"/>
</dbReference>
<keyword evidence="3 6" id="KW-1133">Transmembrane helix</keyword>
<evidence type="ECO:0000256" key="2">
    <source>
        <dbReference type="ARBA" id="ARBA00022692"/>
    </source>
</evidence>
<evidence type="ECO:0000313" key="9">
    <source>
        <dbReference type="Proteomes" id="UP001059596"/>
    </source>
</evidence>
<feature type="region of interest" description="Disordered" evidence="5">
    <location>
        <begin position="137"/>
        <end position="174"/>
    </location>
</feature>
<feature type="compositionally biased region" description="Basic and acidic residues" evidence="5">
    <location>
        <begin position="137"/>
        <end position="146"/>
    </location>
</feature>
<comment type="caution">
    <text evidence="8">The sequence shown here is derived from an EMBL/GenBank/DDBJ whole genome shotgun (WGS) entry which is preliminary data.</text>
</comment>
<dbReference type="AlphaFoldDB" id="A0A9Q0BTX0"/>
<keyword evidence="9" id="KW-1185">Reference proteome</keyword>
<feature type="compositionally biased region" description="Low complexity" evidence="5">
    <location>
        <begin position="940"/>
        <end position="954"/>
    </location>
</feature>
<dbReference type="InterPro" id="IPR045232">
    <property type="entry name" value="FAM234"/>
</dbReference>
<evidence type="ECO:0000256" key="3">
    <source>
        <dbReference type="ARBA" id="ARBA00022989"/>
    </source>
</evidence>
<proteinExistence type="predicted"/>
<dbReference type="EMBL" id="JAMKOV010000001">
    <property type="protein sequence ID" value="KAI8044567.1"/>
    <property type="molecule type" value="Genomic_DNA"/>
</dbReference>
<keyword evidence="2 6" id="KW-0812">Transmembrane</keyword>
<evidence type="ECO:0000256" key="5">
    <source>
        <dbReference type="SAM" id="MobiDB-lite"/>
    </source>
</evidence>
<accession>A0A9Q0BTX0</accession>
<feature type="domain" description="FAM234A/B beta-propeller" evidence="7">
    <location>
        <begin position="278"/>
        <end position="606"/>
    </location>
</feature>
<feature type="region of interest" description="Disordered" evidence="5">
    <location>
        <begin position="915"/>
        <end position="954"/>
    </location>
</feature>
<dbReference type="InterPro" id="IPR028994">
    <property type="entry name" value="Integrin_alpha_N"/>
</dbReference>
<feature type="transmembrane region" description="Helical" evidence="6">
    <location>
        <begin position="192"/>
        <end position="216"/>
    </location>
</feature>
<feature type="region of interest" description="Disordered" evidence="5">
    <location>
        <begin position="851"/>
        <end position="900"/>
    </location>
</feature>
<dbReference type="SUPFAM" id="SSF69318">
    <property type="entry name" value="Integrin alpha N-terminal domain"/>
    <property type="match status" value="1"/>
</dbReference>
<dbReference type="Proteomes" id="UP001059596">
    <property type="component" value="Chromosome 3R"/>
</dbReference>